<dbReference type="Pfam" id="PF00294">
    <property type="entry name" value="PfkB"/>
    <property type="match status" value="1"/>
</dbReference>
<keyword evidence="8 13" id="KW-0067">ATP-binding</keyword>
<dbReference type="CDD" id="cd01174">
    <property type="entry name" value="ribokinase"/>
    <property type="match status" value="1"/>
</dbReference>
<feature type="binding site" evidence="13">
    <location>
        <position position="803"/>
    </location>
    <ligand>
        <name>K(+)</name>
        <dbReference type="ChEBI" id="CHEBI:29103"/>
    </ligand>
</feature>
<protein>
    <recommendedName>
        <fullName evidence="3 13">Ribokinase</fullName>
        <shortName evidence="13">RK</shortName>
        <ecNumber evidence="2 13">2.7.1.15</ecNumber>
    </recommendedName>
</protein>
<comment type="function">
    <text evidence="13">Catalyzes the phosphorylation of ribose at O-5 in a reaction requiring ATP and magnesium. The resulting D-ribose-5-phosphate can then be used either for sythesis of nucleotides, histidine, and tryptophan, or as a component of the pentose phosphate pathway.</text>
</comment>
<evidence type="ECO:0000256" key="5">
    <source>
        <dbReference type="ARBA" id="ARBA00022723"/>
    </source>
</evidence>
<name>A0A8H5PLL2_9HYPO</name>
<feature type="binding site" evidence="13">
    <location>
        <position position="761"/>
    </location>
    <ligand>
        <name>K(+)</name>
        <dbReference type="ChEBI" id="CHEBI:29103"/>
    </ligand>
</feature>
<feature type="domain" description="Carbohydrate kinase PfkB" evidence="14">
    <location>
        <begin position="503"/>
        <end position="815"/>
    </location>
</feature>
<dbReference type="PANTHER" id="PTHR10584:SF166">
    <property type="entry name" value="RIBOKINASE"/>
    <property type="match status" value="1"/>
</dbReference>
<evidence type="ECO:0000256" key="11">
    <source>
        <dbReference type="ARBA" id="ARBA00023242"/>
    </source>
</evidence>
<dbReference type="UniPathway" id="UPA00916">
    <property type="reaction ID" value="UER00889"/>
</dbReference>
<comment type="similarity">
    <text evidence="1">Belongs to the carbohydrate kinase pfkB family.</text>
</comment>
<feature type="binding site" evidence="13">
    <location>
        <position position="808"/>
    </location>
    <ligand>
        <name>K(+)</name>
        <dbReference type="ChEBI" id="CHEBI:29103"/>
    </ligand>
</feature>
<evidence type="ECO:0000313" key="16">
    <source>
        <dbReference type="Proteomes" id="UP000546213"/>
    </source>
</evidence>
<keyword evidence="9 13" id="KW-0460">Magnesium</keyword>
<evidence type="ECO:0000256" key="4">
    <source>
        <dbReference type="ARBA" id="ARBA00022679"/>
    </source>
</evidence>
<dbReference type="GO" id="GO:0004747">
    <property type="term" value="F:ribokinase activity"/>
    <property type="evidence" value="ECO:0007669"/>
    <property type="project" value="UniProtKB-UniRule"/>
</dbReference>
<evidence type="ECO:0000256" key="10">
    <source>
        <dbReference type="ARBA" id="ARBA00022958"/>
    </source>
</evidence>
<comment type="similarity">
    <text evidence="13">Belongs to the carbohydrate kinase PfkB family. Ribokinase subfamily.</text>
</comment>
<comment type="activity regulation">
    <text evidence="13">Activated by a monovalent cation that binds near, but not in, the active site. The most likely occupant of the site in vivo is potassium. Ion binding induces a conformational change that may alter substrate affinity.</text>
</comment>
<evidence type="ECO:0000256" key="1">
    <source>
        <dbReference type="ARBA" id="ARBA00005380"/>
    </source>
</evidence>
<feature type="binding site" evidence="13">
    <location>
        <begin position="538"/>
        <end position="542"/>
    </location>
    <ligand>
        <name>substrate</name>
    </ligand>
</feature>
<comment type="caution">
    <text evidence="13">Lacks conserved residue(s) required for the propagation of feature annotation.</text>
</comment>
<dbReference type="SUPFAM" id="SSF53613">
    <property type="entry name" value="Ribokinase-like"/>
    <property type="match status" value="1"/>
</dbReference>
<comment type="cofactor">
    <cofactor evidence="13">
        <name>Mg(2+)</name>
        <dbReference type="ChEBI" id="CHEBI:18420"/>
    </cofactor>
    <text evidence="13">Requires a divalent cation, most likely magnesium in vivo, as an electrophilic catalyst to aid phosphoryl group transfer. It is the chelate of the metal and the nucleotide that is the actual substrate.</text>
</comment>
<keyword evidence="12 13" id="KW-0119">Carbohydrate metabolism</keyword>
<dbReference type="PROSITE" id="PS00584">
    <property type="entry name" value="PFKB_KINASES_2"/>
    <property type="match status" value="1"/>
</dbReference>
<sequence>MAFFPSEDFSLDPRFIELQEELRTVLFAGLSGLSPSASVTPEADSSSPPTSSLNLSSVTVNVPNDRLICYLQNWVTECAPYLDKFDEDKHFQIHVPLMAQKSPALLYAMLAFSSRQMERRGLTQEGGCDSLELYQESIRLLSPGLQAKDPNMLVTACILAVFELMSGGSKNWKRHVEGCASLFEFFGVDGFSGGLPQAVFWCYARMELCGAIISDGTETTVLPLSKWAPSPPESLVSSEQVERYVRDMFHRRSRDCPDMQANWAIYLCTKVCDLKFRRTQSLELGRADVQDDRPFQEQWQQLWNELQYWLDERPATMKQISMVEAGDKQIFPAMLFPHWAAISSNQIYHTACILMLEMRHDLDSQCLALWHARQVCGISCANLHPGSLVNSIQPLYIAGKLFSHVNERKQIARLLKSIDRTTGWGALWRLTDLEAEWGYDVGALLKTLIACRERVEPIANTQQPCTARIKVFISWEIPAPCFSLSTNVHILRINAMASPRPVISVLGSLNIDLVSYVPHHPLPGETITSSRFNVFPGGKGANQAVACAKLSRTSDLKNPSVDVTMIGAVGADAYGSVLLDSLKSYDVGTDSIIVNNDGGAESQSGIAMIIVDEPTGQNRIILSPGANISLQPSHFTEIPGPTPSLLIMQLEIPLETVIQAFKAAKTTGTPVLLNPAPAQVLPSEIYQGLAHLILNETEAALLSAKDESEFEDISVVEKAAADFLARGVRNVVITLGGKGAYYANETGAKGLIPALKVEVVDTTAAGDTFIGAYAVELAGAEQRSEQFDIEKAVRSGIWASSKTVVRRGAQVSIPWKDELESAK</sequence>
<accession>A0A8H5PLL2</accession>
<dbReference type="Gene3D" id="3.40.1190.20">
    <property type="match status" value="1"/>
</dbReference>
<feature type="binding site" evidence="13">
    <location>
        <position position="695"/>
    </location>
    <ligand>
        <name>ATP</name>
        <dbReference type="ChEBI" id="CHEBI:30616"/>
    </ligand>
</feature>
<evidence type="ECO:0000256" key="8">
    <source>
        <dbReference type="ARBA" id="ARBA00022840"/>
    </source>
</evidence>
<dbReference type="GO" id="GO:0005737">
    <property type="term" value="C:cytoplasm"/>
    <property type="evidence" value="ECO:0007669"/>
    <property type="project" value="UniProtKB-SubCell"/>
</dbReference>
<reference evidence="15 16" key="1">
    <citation type="submission" date="2020-05" db="EMBL/GenBank/DDBJ databases">
        <title>Identification and distribution of gene clusters putatively required for synthesis of sphingolipid metabolism inhibitors in phylogenetically diverse species of the filamentous fungus Fusarium.</title>
        <authorList>
            <person name="Kim H.-S."/>
            <person name="Busman M."/>
            <person name="Brown D.W."/>
            <person name="Divon H."/>
            <person name="Uhlig S."/>
            <person name="Proctor R.H."/>
        </authorList>
    </citation>
    <scope>NUCLEOTIDE SEQUENCE [LARGE SCALE GENOMIC DNA]</scope>
    <source>
        <strain evidence="15 16">NRRL 36939</strain>
    </source>
</reference>
<evidence type="ECO:0000256" key="13">
    <source>
        <dbReference type="HAMAP-Rule" id="MF_03215"/>
    </source>
</evidence>
<dbReference type="GO" id="GO:0005634">
    <property type="term" value="C:nucleus"/>
    <property type="evidence" value="ECO:0007669"/>
    <property type="project" value="UniProtKB-SubCell"/>
</dbReference>
<dbReference type="Pfam" id="PF11951">
    <property type="entry name" value="Fungal_trans_2"/>
    <property type="match status" value="1"/>
</dbReference>
<dbReference type="AlphaFoldDB" id="A0A8H5PLL2"/>
<comment type="subcellular location">
    <subcellularLocation>
        <location evidence="13">Cytoplasm</location>
    </subcellularLocation>
    <subcellularLocation>
        <location evidence="13">Nucleus</location>
    </subcellularLocation>
</comment>
<comment type="pathway">
    <text evidence="13">Carbohydrate metabolism; D-ribose degradation; D-ribose 5-phosphate from beta-D-ribopyranose: step 2/2.</text>
</comment>
<feature type="binding site" evidence="13">
    <location>
        <begin position="734"/>
        <end position="739"/>
    </location>
    <ligand>
        <name>ATP</name>
        <dbReference type="ChEBI" id="CHEBI:30616"/>
    </ligand>
</feature>
<dbReference type="PRINTS" id="PR00990">
    <property type="entry name" value="RIBOKINASE"/>
</dbReference>
<dbReference type="Proteomes" id="UP000546213">
    <property type="component" value="Unassembled WGS sequence"/>
</dbReference>
<proteinExistence type="inferred from homology"/>
<comment type="caution">
    <text evidence="15">The sequence shown here is derived from an EMBL/GenBank/DDBJ whole genome shotgun (WGS) entry which is preliminary data.</text>
</comment>
<evidence type="ECO:0000256" key="2">
    <source>
        <dbReference type="ARBA" id="ARBA00012035"/>
    </source>
</evidence>
<dbReference type="InterPro" id="IPR011611">
    <property type="entry name" value="PfkB_dom"/>
</dbReference>
<dbReference type="GO" id="GO:0019303">
    <property type="term" value="P:D-ribose catabolic process"/>
    <property type="evidence" value="ECO:0007669"/>
    <property type="project" value="UniProtKB-UniRule"/>
</dbReference>
<keyword evidence="13" id="KW-0963">Cytoplasm</keyword>
<dbReference type="OrthoDB" id="415590at2759"/>
<dbReference type="InterPro" id="IPR011877">
    <property type="entry name" value="Ribokinase"/>
</dbReference>
<keyword evidence="10 13" id="KW-0630">Potassium</keyword>
<gene>
    <name evidence="15" type="ORF">FPCIR_2582</name>
</gene>
<feature type="binding site" evidence="13">
    <location>
        <position position="806"/>
    </location>
    <ligand>
        <name>K(+)</name>
        <dbReference type="ChEBI" id="CHEBI:29103"/>
    </ligand>
</feature>
<feature type="binding site" evidence="13">
    <location>
        <begin position="766"/>
        <end position="767"/>
    </location>
    <ligand>
        <name>ATP</name>
        <dbReference type="ChEBI" id="CHEBI:30616"/>
    </ligand>
</feature>
<dbReference type="PANTHER" id="PTHR10584">
    <property type="entry name" value="SUGAR KINASE"/>
    <property type="match status" value="1"/>
</dbReference>
<dbReference type="InterPro" id="IPR021858">
    <property type="entry name" value="Fun_TF"/>
</dbReference>
<keyword evidence="7 13" id="KW-0418">Kinase</keyword>
<dbReference type="GO" id="GO:0005524">
    <property type="term" value="F:ATP binding"/>
    <property type="evidence" value="ECO:0007669"/>
    <property type="project" value="UniProtKB-UniRule"/>
</dbReference>
<comment type="subunit">
    <text evidence="13">Homodimer.</text>
</comment>
<keyword evidence="6 13" id="KW-0547">Nucleotide-binding</keyword>
<comment type="catalytic activity">
    <reaction evidence="13">
        <text>D-ribose + ATP = D-ribose 5-phosphate + ADP + H(+)</text>
        <dbReference type="Rhea" id="RHEA:13697"/>
        <dbReference type="ChEBI" id="CHEBI:15378"/>
        <dbReference type="ChEBI" id="CHEBI:30616"/>
        <dbReference type="ChEBI" id="CHEBI:47013"/>
        <dbReference type="ChEBI" id="CHEBI:78346"/>
        <dbReference type="ChEBI" id="CHEBI:456216"/>
        <dbReference type="EC" id="2.7.1.15"/>
    </reaction>
</comment>
<keyword evidence="4 13" id="KW-0808">Transferase</keyword>
<dbReference type="InterPro" id="IPR002139">
    <property type="entry name" value="Ribo/fructo_kinase"/>
</dbReference>
<dbReference type="HAMAP" id="MF_01987">
    <property type="entry name" value="Ribokinase"/>
    <property type="match status" value="1"/>
</dbReference>
<evidence type="ECO:0000256" key="6">
    <source>
        <dbReference type="ARBA" id="ARBA00022741"/>
    </source>
</evidence>
<feature type="binding site" evidence="13">
    <location>
        <position position="763"/>
    </location>
    <ligand>
        <name>K(+)</name>
        <dbReference type="ChEBI" id="CHEBI:29103"/>
    </ligand>
</feature>
<dbReference type="InterPro" id="IPR029056">
    <property type="entry name" value="Ribokinase-like"/>
</dbReference>
<dbReference type="EMBL" id="JAAOAS010000054">
    <property type="protein sequence ID" value="KAF5599186.1"/>
    <property type="molecule type" value="Genomic_DNA"/>
</dbReference>
<evidence type="ECO:0000313" key="15">
    <source>
        <dbReference type="EMBL" id="KAF5599186.1"/>
    </source>
</evidence>
<dbReference type="GO" id="GO:0046872">
    <property type="term" value="F:metal ion binding"/>
    <property type="evidence" value="ECO:0007669"/>
    <property type="project" value="UniProtKB-KW"/>
</dbReference>
<evidence type="ECO:0000256" key="7">
    <source>
        <dbReference type="ARBA" id="ARBA00022777"/>
    </source>
</evidence>
<feature type="binding site" evidence="13">
    <location>
        <begin position="510"/>
        <end position="512"/>
    </location>
    <ligand>
        <name>substrate</name>
    </ligand>
</feature>
<keyword evidence="11 13" id="KW-0539">Nucleus</keyword>
<evidence type="ECO:0000256" key="12">
    <source>
        <dbReference type="ARBA" id="ARBA00023277"/>
    </source>
</evidence>
<feature type="active site" description="Proton acceptor" evidence="13">
    <location>
        <position position="767"/>
    </location>
</feature>
<evidence type="ECO:0000256" key="9">
    <source>
        <dbReference type="ARBA" id="ARBA00022842"/>
    </source>
</evidence>
<organism evidence="15 16">
    <name type="scientific">Fusarium pseudocircinatum</name>
    <dbReference type="NCBI Taxonomy" id="56676"/>
    <lineage>
        <taxon>Eukaryota</taxon>
        <taxon>Fungi</taxon>
        <taxon>Dikarya</taxon>
        <taxon>Ascomycota</taxon>
        <taxon>Pezizomycotina</taxon>
        <taxon>Sordariomycetes</taxon>
        <taxon>Hypocreomycetidae</taxon>
        <taxon>Hypocreales</taxon>
        <taxon>Nectriaceae</taxon>
        <taxon>Fusarium</taxon>
        <taxon>Fusarium fujikuroi species complex</taxon>
    </lineage>
</organism>
<evidence type="ECO:0000259" key="14">
    <source>
        <dbReference type="Pfam" id="PF00294"/>
    </source>
</evidence>
<dbReference type="EC" id="2.7.1.15" evidence="2 13"/>
<keyword evidence="16" id="KW-1185">Reference proteome</keyword>
<evidence type="ECO:0000256" key="3">
    <source>
        <dbReference type="ARBA" id="ARBA00016943"/>
    </source>
</evidence>
<feature type="binding site" evidence="13">
    <location>
        <position position="767"/>
    </location>
    <ligand>
        <name>substrate</name>
    </ligand>
</feature>
<dbReference type="InterPro" id="IPR002173">
    <property type="entry name" value="Carboh/pur_kinase_PfkB_CS"/>
</dbReference>
<feature type="binding site" evidence="13">
    <location>
        <position position="812"/>
    </location>
    <ligand>
        <name>K(+)</name>
        <dbReference type="ChEBI" id="CHEBI:29103"/>
    </ligand>
</feature>
<keyword evidence="5 13" id="KW-0479">Metal-binding</keyword>
<feature type="binding site" evidence="13">
    <location>
        <position position="651"/>
    </location>
    <ligand>
        <name>substrate</name>
    </ligand>
</feature>